<dbReference type="EMBL" id="GIFC01011690">
    <property type="protein sequence ID" value="MXU93773.1"/>
    <property type="molecule type" value="Transcribed_RNA"/>
</dbReference>
<reference evidence="1" key="1">
    <citation type="submission" date="2019-12" db="EMBL/GenBank/DDBJ databases">
        <title>An insight into the sialome of adult female Ixodes ricinus ticks feeding for 6 days.</title>
        <authorList>
            <person name="Perner J."/>
            <person name="Ribeiro J.M.C."/>
        </authorList>
    </citation>
    <scope>NUCLEOTIDE SEQUENCE</scope>
    <source>
        <strain evidence="1">Semi-engorged</strain>
        <tissue evidence="1">Salivary glands</tissue>
    </source>
</reference>
<organism evidence="1">
    <name type="scientific">Ixodes ricinus</name>
    <name type="common">Common tick</name>
    <name type="synonym">Acarus ricinus</name>
    <dbReference type="NCBI Taxonomy" id="34613"/>
    <lineage>
        <taxon>Eukaryota</taxon>
        <taxon>Metazoa</taxon>
        <taxon>Ecdysozoa</taxon>
        <taxon>Arthropoda</taxon>
        <taxon>Chelicerata</taxon>
        <taxon>Arachnida</taxon>
        <taxon>Acari</taxon>
        <taxon>Parasitiformes</taxon>
        <taxon>Ixodida</taxon>
        <taxon>Ixodoidea</taxon>
        <taxon>Ixodidae</taxon>
        <taxon>Ixodinae</taxon>
        <taxon>Ixodes</taxon>
    </lineage>
</organism>
<dbReference type="AlphaFoldDB" id="A0A6B0UV88"/>
<evidence type="ECO:0000313" key="1">
    <source>
        <dbReference type="EMBL" id="MXU93773.1"/>
    </source>
</evidence>
<accession>A0A6B0UV88</accession>
<name>A0A6B0UV88_IXORI</name>
<sequence>MVSTTFWGCPMMRMRTCPLISFSSLHTWAMASPLPHPMYKHRWAMASPLQHPTRKHRITLGPISRLLATSCRLMLMATELHCTNPLHEILPMAWAPRSKPVMNTAKTQLTVTAVAVMLGARLLLFHSTCLLCSSFPRNLHLISLTTTFSSR</sequence>
<proteinExistence type="predicted"/>
<protein>
    <submittedName>
        <fullName evidence="1">Putative secreted protein</fullName>
    </submittedName>
</protein>